<evidence type="ECO:0000256" key="2">
    <source>
        <dbReference type="SAM" id="Phobius"/>
    </source>
</evidence>
<accession>A0AB39PBG0</accession>
<reference evidence="3" key="1">
    <citation type="submission" date="2024-07" db="EMBL/GenBank/DDBJ databases">
        <authorList>
            <person name="Yu S.T."/>
        </authorList>
    </citation>
    <scope>NUCLEOTIDE SEQUENCE</scope>
    <source>
        <strain evidence="3">R21</strain>
    </source>
</reference>
<keyword evidence="2" id="KW-0812">Transmembrane</keyword>
<name>A0AB39PBG0_9ACTN</name>
<feature type="transmembrane region" description="Helical" evidence="2">
    <location>
        <begin position="20"/>
        <end position="44"/>
    </location>
</feature>
<sequence>MNQHHQSHRTIEIDTRLVMTGALLTAAGAVVACAGMAIGAFAVFTAGRQMIRDMDVPPAQQAAMKWQQAKDASRAGMQAWQSASDAQNGSRAR</sequence>
<evidence type="ECO:0000313" key="3">
    <source>
        <dbReference type="EMBL" id="XDQ27931.1"/>
    </source>
</evidence>
<proteinExistence type="predicted"/>
<feature type="region of interest" description="Disordered" evidence="1">
    <location>
        <begin position="62"/>
        <end position="93"/>
    </location>
</feature>
<keyword evidence="2" id="KW-0472">Membrane</keyword>
<protein>
    <recommendedName>
        <fullName evidence="4">Lipoprotein</fullName>
    </recommendedName>
</protein>
<keyword evidence="2" id="KW-1133">Transmembrane helix</keyword>
<gene>
    <name evidence="3" type="ORF">AB5J56_25950</name>
</gene>
<evidence type="ECO:0000256" key="1">
    <source>
        <dbReference type="SAM" id="MobiDB-lite"/>
    </source>
</evidence>
<organism evidence="3">
    <name type="scientific">Streptomyces sp. R21</name>
    <dbReference type="NCBI Taxonomy" id="3238627"/>
    <lineage>
        <taxon>Bacteria</taxon>
        <taxon>Bacillati</taxon>
        <taxon>Actinomycetota</taxon>
        <taxon>Actinomycetes</taxon>
        <taxon>Kitasatosporales</taxon>
        <taxon>Streptomycetaceae</taxon>
        <taxon>Streptomyces</taxon>
    </lineage>
</organism>
<dbReference type="AlphaFoldDB" id="A0AB39PBG0"/>
<evidence type="ECO:0008006" key="4">
    <source>
        <dbReference type="Google" id="ProtNLM"/>
    </source>
</evidence>
<dbReference type="RefSeq" id="WP_369235487.1">
    <property type="nucleotide sequence ID" value="NZ_CP163435.1"/>
</dbReference>
<feature type="compositionally biased region" description="Polar residues" evidence="1">
    <location>
        <begin position="79"/>
        <end position="93"/>
    </location>
</feature>
<dbReference type="EMBL" id="CP163435">
    <property type="protein sequence ID" value="XDQ27931.1"/>
    <property type="molecule type" value="Genomic_DNA"/>
</dbReference>